<name>A0A9W8GHP4_9FUNG</name>
<dbReference type="GO" id="GO:0005634">
    <property type="term" value="C:nucleus"/>
    <property type="evidence" value="ECO:0007669"/>
    <property type="project" value="TreeGrafter"/>
</dbReference>
<dbReference type="SUPFAM" id="SSF48371">
    <property type="entry name" value="ARM repeat"/>
    <property type="match status" value="1"/>
</dbReference>
<dbReference type="GO" id="GO:0110078">
    <property type="term" value="C:TTT Hsp90 cochaperone complex"/>
    <property type="evidence" value="ECO:0007669"/>
    <property type="project" value="InterPro"/>
</dbReference>
<comment type="caution">
    <text evidence="2">The sequence shown here is derived from an EMBL/GenBank/DDBJ whole genome shotgun (WGS) entry which is preliminary data.</text>
</comment>
<dbReference type="EMBL" id="JANBTX010000150">
    <property type="protein sequence ID" value="KAJ2685482.1"/>
    <property type="molecule type" value="Genomic_DNA"/>
</dbReference>
<dbReference type="GO" id="GO:0005829">
    <property type="term" value="C:cytosol"/>
    <property type="evidence" value="ECO:0007669"/>
    <property type="project" value="TreeGrafter"/>
</dbReference>
<dbReference type="Pfam" id="PF10521">
    <property type="entry name" value="Tti2"/>
    <property type="match status" value="1"/>
</dbReference>
<organism evidence="2 3">
    <name type="scientific">Coemansia spiralis</name>
    <dbReference type="NCBI Taxonomy" id="417178"/>
    <lineage>
        <taxon>Eukaryota</taxon>
        <taxon>Fungi</taxon>
        <taxon>Fungi incertae sedis</taxon>
        <taxon>Zoopagomycota</taxon>
        <taxon>Kickxellomycotina</taxon>
        <taxon>Kickxellomycetes</taxon>
        <taxon>Kickxellales</taxon>
        <taxon>Kickxellaceae</taxon>
        <taxon>Coemansia</taxon>
    </lineage>
</organism>
<reference evidence="2" key="1">
    <citation type="submission" date="2022-07" db="EMBL/GenBank/DDBJ databases">
        <title>Phylogenomic reconstructions and comparative analyses of Kickxellomycotina fungi.</title>
        <authorList>
            <person name="Reynolds N.K."/>
            <person name="Stajich J.E."/>
            <person name="Barry K."/>
            <person name="Grigoriev I.V."/>
            <person name="Crous P."/>
            <person name="Smith M.E."/>
        </authorList>
    </citation>
    <scope>NUCLEOTIDE SEQUENCE</scope>
    <source>
        <strain evidence="2">CBS 109367</strain>
    </source>
</reference>
<keyword evidence="3" id="KW-1185">Reference proteome</keyword>
<protein>
    <submittedName>
        <fullName evidence="2">Uncharacterized protein</fullName>
    </submittedName>
</protein>
<sequence length="436" mass="48328">MEYESYYTLLWDRVQRPNEDEQCYGNINAKLLQFSAAIGSTNNAKGISREQWIDSLAVAASYAVPGFEWSSPETRTLADRWIAEILPHLGLDAGDKLSPEIFQTMCTNRVKPYFGSRSGASQSSQQSYVLMNSGVGGSKSLFSDTDRWRKQPQCIATFTWALRRIEDKDIAGSISLILPVILALVEDYDSQAKLWGLRAAQILLDIGDAEFLRKSGIASVVEKSTRDCLVFRSEQGLGAKLLQLGFECAIRLAHIMYLQRDDARYTTHWWLLAEMLAERVVANSMYVSDNIAANAALCEQIAPMCEALGPAVARYLRPLIGILTRNLQSPIYLSPLICQLHLVAMRQLQALMSACPQRTLLYSAEVIGALAISWSGTLHKQSSGMSDVAQAQELALSVLRQLIQAGPDDVCAAVTRLHEARPDTFAKWKEMLPTSA</sequence>
<evidence type="ECO:0000313" key="3">
    <source>
        <dbReference type="Proteomes" id="UP001151516"/>
    </source>
</evidence>
<dbReference type="Proteomes" id="UP001151516">
    <property type="component" value="Unassembled WGS sequence"/>
</dbReference>
<dbReference type="InterPro" id="IPR016024">
    <property type="entry name" value="ARM-type_fold"/>
</dbReference>
<accession>A0A9W8GHP4</accession>
<evidence type="ECO:0000313" key="2">
    <source>
        <dbReference type="EMBL" id="KAJ2685482.1"/>
    </source>
</evidence>
<comment type="similarity">
    <text evidence="1">Belongs to the TTI2 family.</text>
</comment>
<gene>
    <name evidence="2" type="ORF">IWW39_004233</name>
</gene>
<dbReference type="InterPro" id="IPR018870">
    <property type="entry name" value="Tti2"/>
</dbReference>
<proteinExistence type="inferred from homology"/>
<dbReference type="OrthoDB" id="6417021at2759"/>
<dbReference type="PANTHER" id="PTHR32226">
    <property type="entry name" value="TELO2-INTERACTING PROTEIN 2"/>
    <property type="match status" value="1"/>
</dbReference>
<dbReference type="PANTHER" id="PTHR32226:SF2">
    <property type="entry name" value="TELO2-INTERACTING PROTEIN 2"/>
    <property type="match status" value="1"/>
</dbReference>
<dbReference type="AlphaFoldDB" id="A0A9W8GHP4"/>
<evidence type="ECO:0000256" key="1">
    <source>
        <dbReference type="ARBA" id="ARBA00034736"/>
    </source>
</evidence>